<sequence length="130" mass="14694">MPQGEGSHFTTNTAAWPRRHWEMSMAHVGHKVAEVKGFGVLKPGPFCLLLLHVLSFLSSDQQQQQIIVEVVLEIINFEEMNRVYWFVGTGDSMPRESICGDGPGVGLVVRRCPWWSDIMRDTKVRVDARG</sequence>
<evidence type="ECO:0000313" key="1">
    <source>
        <dbReference type="EMBL" id="ABA99719.1"/>
    </source>
</evidence>
<dbReference type="AlphaFoldDB" id="Q2QMZ6"/>
<protein>
    <submittedName>
        <fullName evidence="1">Uncharacterized protein</fullName>
    </submittedName>
</protein>
<dbReference type="EMBL" id="DP000011">
    <property type="protein sequence ID" value="ABA99719.1"/>
    <property type="molecule type" value="Genomic_DNA"/>
</dbReference>
<organism evidence="1">
    <name type="scientific">Oryza sativa subsp. japonica</name>
    <name type="common">Rice</name>
    <dbReference type="NCBI Taxonomy" id="39947"/>
    <lineage>
        <taxon>Eukaryota</taxon>
        <taxon>Viridiplantae</taxon>
        <taxon>Streptophyta</taxon>
        <taxon>Embryophyta</taxon>
        <taxon>Tracheophyta</taxon>
        <taxon>Spermatophyta</taxon>
        <taxon>Magnoliopsida</taxon>
        <taxon>Liliopsida</taxon>
        <taxon>Poales</taxon>
        <taxon>Poaceae</taxon>
        <taxon>BOP clade</taxon>
        <taxon>Oryzoideae</taxon>
        <taxon>Oryzeae</taxon>
        <taxon>Oryzinae</taxon>
        <taxon>Oryza</taxon>
        <taxon>Oryza sativa</taxon>
    </lineage>
</organism>
<name>Q2QMZ6_ORYSJ</name>
<reference evidence="1" key="2">
    <citation type="submission" date="2005-04" db="EMBL/GenBank/DDBJ databases">
        <authorList>
            <person name="Buell C.R."/>
            <person name="Wing R.A."/>
            <person name="McCombie W.A."/>
            <person name="Ouyang S."/>
        </authorList>
    </citation>
    <scope>NUCLEOTIDE SEQUENCE</scope>
</reference>
<proteinExistence type="predicted"/>
<reference evidence="1" key="3">
    <citation type="submission" date="2006-01" db="EMBL/GenBank/DDBJ databases">
        <authorList>
            <person name="Buell R."/>
        </authorList>
    </citation>
    <scope>NUCLEOTIDE SEQUENCE</scope>
</reference>
<reference evidence="1" key="1">
    <citation type="journal article" date="2005" name="BMC Biol.">
        <title>The sequence of rice chromosomes 11 and 12, rich in disease resistance genes and recent gene duplications.</title>
        <authorList>
            <consortium name="The rice chromosomes 11 and 12 sequencing consortia"/>
        </authorList>
    </citation>
    <scope>NUCLEOTIDE SEQUENCE [LARGE SCALE GENOMIC DNA]</scope>
</reference>
<accession>Q2QMZ6</accession>
<gene>
    <name evidence="1" type="ordered locus">LOC_Os12g39490</name>
</gene>